<protein>
    <submittedName>
        <fullName evidence="2">Putative extracellular protein TR9_090</fullName>
    </submittedName>
</protein>
<proteinExistence type="evidence at transcript level"/>
<dbReference type="AlphaFoldDB" id="A0A7L9QEK9"/>
<dbReference type="EMBL" id="MT439042">
    <property type="protein sequence ID" value="QOL01289.1"/>
    <property type="molecule type" value="mRNA"/>
</dbReference>
<dbReference type="InterPro" id="IPR035994">
    <property type="entry name" value="Nucleoside_phosphorylase_sf"/>
</dbReference>
<feature type="chain" id="PRO_5029594342" evidence="1">
    <location>
        <begin position="26"/>
        <end position="436"/>
    </location>
</feature>
<dbReference type="Gene3D" id="3.40.50.1580">
    <property type="entry name" value="Nucleoside phosphorylase domain"/>
    <property type="match status" value="1"/>
</dbReference>
<feature type="signal peptide" evidence="1">
    <location>
        <begin position="1"/>
        <end position="25"/>
    </location>
</feature>
<accession>A0A7L9QEK9</accession>
<reference evidence="2" key="1">
    <citation type="journal article" date="2020" name="Microb. Ecol.">
        <title>The Under-explored Extracellular Proteome of Aero-Terrestrial Microalgae Provides Clues on Different Mechanisms of Desiccation Tolerance in Non-Model Organisms.</title>
        <authorList>
            <person name="Gonzalez-Hourcade M."/>
            <person name="Del Campo E.M."/>
            <person name="Casano L.M."/>
        </authorList>
    </citation>
    <scope>NUCLEOTIDE SEQUENCE</scope>
    <source>
        <strain evidence="2">TR9</strain>
    </source>
</reference>
<dbReference type="SUPFAM" id="SSF53167">
    <property type="entry name" value="Purine and uridine phosphorylases"/>
    <property type="match status" value="1"/>
</dbReference>
<dbReference type="GO" id="GO:0009116">
    <property type="term" value="P:nucleoside metabolic process"/>
    <property type="evidence" value="ECO:0007669"/>
    <property type="project" value="InterPro"/>
</dbReference>
<evidence type="ECO:0000256" key="1">
    <source>
        <dbReference type="SAM" id="SignalP"/>
    </source>
</evidence>
<keyword evidence="1" id="KW-0732">Signal</keyword>
<organism evidence="2">
    <name type="scientific">Trebouxia lynnae</name>
    <dbReference type="NCBI Taxonomy" id="1825957"/>
    <lineage>
        <taxon>Eukaryota</taxon>
        <taxon>Viridiplantae</taxon>
        <taxon>Chlorophyta</taxon>
        <taxon>core chlorophytes</taxon>
        <taxon>Trebouxiophyceae</taxon>
        <taxon>Trebouxiales</taxon>
        <taxon>Trebouxiaceae</taxon>
        <taxon>Trebouxia</taxon>
    </lineage>
</organism>
<name>A0A7L9QEK9_9CHLO</name>
<evidence type="ECO:0000313" key="2">
    <source>
        <dbReference type="EMBL" id="QOL01289.1"/>
    </source>
</evidence>
<dbReference type="GO" id="GO:0003824">
    <property type="term" value="F:catalytic activity"/>
    <property type="evidence" value="ECO:0007669"/>
    <property type="project" value="InterPro"/>
</dbReference>
<sequence>MYMPTVSKGFYALTLLLTFSVAANAQVPAPAPAGAASITSSPLTQSSGSVCESKLGGTNVTLLMVADPGDFTGTGEAVHFLSNLQSRVNVSNSSFCLTMAHGSVLGNPTMVVASGIGPGTAALCVMELLQCSEYIKEIIWMGTAGYSPQQGGVIDTMRGCDFPNPDTQITREGDLCITPWAVNWDCKLTDWDQQCAGFPNVCSDPTNTDGVEVASLFGDCTFSTHTQADIDLTMEVQAAAAAASFPARADSINLYEGQYWNITANSTGVKYILDRPVKTWNYTQCAIADSQFFWAGAPWDMVSRNYSSVLVNMALGMKLTQLDMVTVSAEEDVGLVQALGVWNSLVGSSSASGKQVPYTIVRTHSDILHRPVMSMGNGTWMTAPESPTQNFEDGFAFAIATGSTAVLNTLQRRCHAANGMNAAMCNYALAPIYASS</sequence>